<keyword evidence="3" id="KW-1185">Reference proteome</keyword>
<accession>A1ZJ79</accession>
<dbReference type="EMBL" id="AAWS01000010">
    <property type="protein sequence ID" value="EAY29615.1"/>
    <property type="molecule type" value="Genomic_DNA"/>
</dbReference>
<reference evidence="2 3" key="1">
    <citation type="submission" date="2007-01" db="EMBL/GenBank/DDBJ databases">
        <authorList>
            <person name="Haygood M."/>
            <person name="Podell S."/>
            <person name="Anderson C."/>
            <person name="Hopkinson B."/>
            <person name="Roe K."/>
            <person name="Barbeau K."/>
            <person name="Gaasterland T."/>
            <person name="Ferriera S."/>
            <person name="Johnson J."/>
            <person name="Kravitz S."/>
            <person name="Beeson K."/>
            <person name="Sutton G."/>
            <person name="Rogers Y.-H."/>
            <person name="Friedman R."/>
            <person name="Frazier M."/>
            <person name="Venter J.C."/>
        </authorList>
    </citation>
    <scope>NUCLEOTIDE SEQUENCE [LARGE SCALE GENOMIC DNA]</scope>
    <source>
        <strain evidence="2 3">ATCC 23134</strain>
    </source>
</reference>
<dbReference type="Pfam" id="PF13568">
    <property type="entry name" value="OMP_b-brl_2"/>
    <property type="match status" value="1"/>
</dbReference>
<dbReference type="Proteomes" id="UP000004095">
    <property type="component" value="Unassembled WGS sequence"/>
</dbReference>
<gene>
    <name evidence="2" type="ORF">M23134_00499</name>
</gene>
<organism evidence="2 3">
    <name type="scientific">Microscilla marina ATCC 23134</name>
    <dbReference type="NCBI Taxonomy" id="313606"/>
    <lineage>
        <taxon>Bacteria</taxon>
        <taxon>Pseudomonadati</taxon>
        <taxon>Bacteroidota</taxon>
        <taxon>Cytophagia</taxon>
        <taxon>Cytophagales</taxon>
        <taxon>Microscillaceae</taxon>
        <taxon>Microscilla</taxon>
    </lineage>
</organism>
<comment type="caution">
    <text evidence="2">The sequence shown here is derived from an EMBL/GenBank/DDBJ whole genome shotgun (WGS) entry which is preliminary data.</text>
</comment>
<dbReference type="Gene3D" id="2.40.160.20">
    <property type="match status" value="1"/>
</dbReference>
<sequence>MSFLNKIIHMKRIYTFILLVLLGTGVAQAQVGFGIKGGLNLATFSSLPNGVSNDGARIGLHLGALFQFQISQSFFFQPELMVSQKGGRGAINFLNSSYTTKITTLDIPLLFGAKLNPVRLYVGPAFGFVVSARTESGGNTTDNMDDVNDILASLQVGIGFDPTSKLGIDLRYEAGLTKLSSRVADDNTKTNVVQLTVSYKLK</sequence>
<proteinExistence type="predicted"/>
<feature type="domain" description="Outer membrane protein beta-barrel" evidence="1">
    <location>
        <begin position="27"/>
        <end position="179"/>
    </location>
</feature>
<evidence type="ECO:0000313" key="3">
    <source>
        <dbReference type="Proteomes" id="UP000004095"/>
    </source>
</evidence>
<dbReference type="InterPro" id="IPR025665">
    <property type="entry name" value="Beta-barrel_OMP_2"/>
</dbReference>
<dbReference type="eggNOG" id="COG3637">
    <property type="taxonomic scope" value="Bacteria"/>
</dbReference>
<protein>
    <recommendedName>
        <fullName evidence="1">Outer membrane protein beta-barrel domain-containing protein</fullName>
    </recommendedName>
</protein>
<dbReference type="AlphaFoldDB" id="A1ZJ79"/>
<name>A1ZJ79_MICM2</name>
<dbReference type="InterPro" id="IPR011250">
    <property type="entry name" value="OMP/PagP_B-barrel"/>
</dbReference>
<evidence type="ECO:0000313" key="2">
    <source>
        <dbReference type="EMBL" id="EAY29615.1"/>
    </source>
</evidence>
<evidence type="ECO:0000259" key="1">
    <source>
        <dbReference type="Pfam" id="PF13568"/>
    </source>
</evidence>
<dbReference type="SUPFAM" id="SSF56925">
    <property type="entry name" value="OMPA-like"/>
    <property type="match status" value="1"/>
</dbReference>